<evidence type="ECO:0000313" key="19">
    <source>
        <dbReference type="Proteomes" id="UP000549250"/>
    </source>
</evidence>
<keyword evidence="6" id="KW-0812">Transmembrane</keyword>
<evidence type="ECO:0000256" key="2">
    <source>
        <dbReference type="ARBA" id="ARBA00009450"/>
    </source>
</evidence>
<keyword evidence="9" id="KW-0406">Ion transport</keyword>
<comment type="similarity">
    <text evidence="2">Belongs to the BexD/CtrA/VexA family.</text>
</comment>
<evidence type="ECO:0000259" key="16">
    <source>
        <dbReference type="Pfam" id="PF18412"/>
    </source>
</evidence>
<evidence type="ECO:0000259" key="17">
    <source>
        <dbReference type="Pfam" id="PF22461"/>
    </source>
</evidence>
<dbReference type="InterPro" id="IPR040716">
    <property type="entry name" value="Wza_C"/>
</dbReference>
<feature type="domain" description="Polysaccharide export protein N-terminal" evidence="15">
    <location>
        <begin position="78"/>
        <end position="162"/>
    </location>
</feature>
<evidence type="ECO:0000256" key="7">
    <source>
        <dbReference type="ARBA" id="ARBA00022729"/>
    </source>
</evidence>
<dbReference type="Proteomes" id="UP000549250">
    <property type="component" value="Unassembled WGS sequence"/>
</dbReference>
<evidence type="ECO:0000256" key="1">
    <source>
        <dbReference type="ARBA" id="ARBA00004571"/>
    </source>
</evidence>
<dbReference type="Pfam" id="PF02563">
    <property type="entry name" value="Poly_export"/>
    <property type="match status" value="1"/>
</dbReference>
<evidence type="ECO:0000256" key="10">
    <source>
        <dbReference type="ARBA" id="ARBA00023114"/>
    </source>
</evidence>
<dbReference type="Gene3D" id="3.30.1950.10">
    <property type="entry name" value="wza like domain"/>
    <property type="match status" value="1"/>
</dbReference>
<keyword evidence="4" id="KW-1134">Transmembrane beta strand</keyword>
<dbReference type="GO" id="GO:0046930">
    <property type="term" value="C:pore complex"/>
    <property type="evidence" value="ECO:0007669"/>
    <property type="project" value="UniProtKB-KW"/>
</dbReference>
<organism evidence="18 19">
    <name type="scientific">Azomonas macrocytogenes</name>
    <name type="common">Azotobacter macrocytogenes</name>
    <dbReference type="NCBI Taxonomy" id="69962"/>
    <lineage>
        <taxon>Bacteria</taxon>
        <taxon>Pseudomonadati</taxon>
        <taxon>Pseudomonadota</taxon>
        <taxon>Gammaproteobacteria</taxon>
        <taxon>Pseudomonadales</taxon>
        <taxon>Pseudomonadaceae</taxon>
        <taxon>Azomonas</taxon>
    </lineage>
</organism>
<keyword evidence="19" id="KW-1185">Reference proteome</keyword>
<keyword evidence="3" id="KW-0813">Transport</keyword>
<evidence type="ECO:0000256" key="6">
    <source>
        <dbReference type="ARBA" id="ARBA00022692"/>
    </source>
</evidence>
<dbReference type="GO" id="GO:0006811">
    <property type="term" value="P:monoatomic ion transport"/>
    <property type="evidence" value="ECO:0007669"/>
    <property type="project" value="UniProtKB-KW"/>
</dbReference>
<evidence type="ECO:0000256" key="8">
    <source>
        <dbReference type="ARBA" id="ARBA00023047"/>
    </source>
</evidence>
<dbReference type="InterPro" id="IPR049712">
    <property type="entry name" value="Poly_export"/>
</dbReference>
<reference evidence="18 19" key="1">
    <citation type="submission" date="2020-08" db="EMBL/GenBank/DDBJ databases">
        <title>Genomic Encyclopedia of Type Strains, Phase III (KMG-III): the genomes of soil and plant-associated and newly described type strains.</title>
        <authorList>
            <person name="Whitman W."/>
        </authorList>
    </citation>
    <scope>NUCLEOTIDE SEQUENCE [LARGE SCALE GENOMIC DNA]</scope>
    <source>
        <strain evidence="18 19">CECT 4462</strain>
    </source>
</reference>
<evidence type="ECO:0000256" key="4">
    <source>
        <dbReference type="ARBA" id="ARBA00022452"/>
    </source>
</evidence>
<dbReference type="GO" id="GO:0015159">
    <property type="term" value="F:polysaccharide transmembrane transporter activity"/>
    <property type="evidence" value="ECO:0007669"/>
    <property type="project" value="InterPro"/>
</dbReference>
<dbReference type="PANTHER" id="PTHR33619:SF3">
    <property type="entry name" value="POLYSACCHARIDE EXPORT PROTEIN GFCE-RELATED"/>
    <property type="match status" value="1"/>
</dbReference>
<dbReference type="InterPro" id="IPR054765">
    <property type="entry name" value="SLBB_dom"/>
</dbReference>
<keyword evidence="11" id="KW-0472">Membrane</keyword>
<keyword evidence="14" id="KW-0449">Lipoprotein</keyword>
<sequence length="372" mass="40981">MKKSLFAFAGIAMIALQGCVWSPGQYLDPDDFEENTTAEDGNDASVNLVKITPEVVQKNQTTIFTINDQQKRELLSYKPTAYRIGPNDLLYITVWDHPELTAPSGPQQQIDANGRLVRADGTLFYPYIGTIKAEGMTVEELRAAIARRLASYIDSPQVDVGILRYGSQRVVLSGAFKTAGEIPVTGVPISIVQVLGQAGVATEVADLTNLSLRRDGREYILNIDSLNRPESWLYAVYLKHGDQIHLPYNDQKKIYVLGEIKLPQAMTFKATTLNLMDAIGSAGGLAQETANAEAVYVIRGVRNMENEKATVFKLNAKSPASFALARHFMLQPQDVVYIGPASITRWNRYINQLIPSATFVGTGANAKYNFSQ</sequence>
<feature type="domain" description="SLBB" evidence="17">
    <location>
        <begin position="252"/>
        <end position="338"/>
    </location>
</feature>
<evidence type="ECO:0000259" key="15">
    <source>
        <dbReference type="Pfam" id="PF02563"/>
    </source>
</evidence>
<gene>
    <name evidence="18" type="ORF">FHR87_003265</name>
</gene>
<evidence type="ECO:0000256" key="12">
    <source>
        <dbReference type="ARBA" id="ARBA00023139"/>
    </source>
</evidence>
<comment type="caution">
    <text evidence="18">The sequence shown here is derived from an EMBL/GenBank/DDBJ whole genome shotgun (WGS) entry which is preliminary data.</text>
</comment>
<name>A0A839T6Y8_AZOMA</name>
<protein>
    <submittedName>
        <fullName evidence="18">Polysaccharide export outer membrane protein</fullName>
    </submittedName>
</protein>
<proteinExistence type="inferred from homology"/>
<evidence type="ECO:0000256" key="9">
    <source>
        <dbReference type="ARBA" id="ARBA00023065"/>
    </source>
</evidence>
<dbReference type="Gene3D" id="3.10.560.10">
    <property type="entry name" value="Outer membrane lipoprotein wza domain like"/>
    <property type="match status" value="2"/>
</dbReference>
<keyword evidence="12" id="KW-0564">Palmitate</keyword>
<dbReference type="InterPro" id="IPR003715">
    <property type="entry name" value="Poly_export_N"/>
</dbReference>
<dbReference type="Pfam" id="PF22461">
    <property type="entry name" value="SLBB_2"/>
    <property type="match status" value="2"/>
</dbReference>
<keyword evidence="10" id="KW-0626">Porin</keyword>
<accession>A0A839T6Y8</accession>
<dbReference type="PROSITE" id="PS51257">
    <property type="entry name" value="PROKAR_LIPOPROTEIN"/>
    <property type="match status" value="1"/>
</dbReference>
<keyword evidence="8" id="KW-0625">Polysaccharide transport</keyword>
<keyword evidence="7" id="KW-0732">Signal</keyword>
<keyword evidence="5" id="KW-0762">Sugar transport</keyword>
<dbReference type="RefSeq" id="WP_183167681.1">
    <property type="nucleotide sequence ID" value="NZ_JACHXI010000020.1"/>
</dbReference>
<feature type="domain" description="SLBB" evidence="17">
    <location>
        <begin position="168"/>
        <end position="245"/>
    </location>
</feature>
<comment type="subcellular location">
    <subcellularLocation>
        <location evidence="1">Cell outer membrane</location>
        <topology evidence="1">Multi-pass membrane protein</topology>
    </subcellularLocation>
</comment>
<feature type="domain" description="Outer-membrane lipoprotein Wza C-terminal" evidence="16">
    <location>
        <begin position="343"/>
        <end position="363"/>
    </location>
</feature>
<evidence type="ECO:0000313" key="18">
    <source>
        <dbReference type="EMBL" id="MBB3104839.1"/>
    </source>
</evidence>
<evidence type="ECO:0000256" key="11">
    <source>
        <dbReference type="ARBA" id="ARBA00023136"/>
    </source>
</evidence>
<dbReference type="GO" id="GO:0009279">
    <property type="term" value="C:cell outer membrane"/>
    <property type="evidence" value="ECO:0007669"/>
    <property type="project" value="UniProtKB-SubCell"/>
</dbReference>
<dbReference type="AlphaFoldDB" id="A0A839T6Y8"/>
<evidence type="ECO:0000256" key="14">
    <source>
        <dbReference type="ARBA" id="ARBA00023288"/>
    </source>
</evidence>
<dbReference type="EMBL" id="JACHXI010000020">
    <property type="protein sequence ID" value="MBB3104839.1"/>
    <property type="molecule type" value="Genomic_DNA"/>
</dbReference>
<dbReference type="Pfam" id="PF18412">
    <property type="entry name" value="Wza_C"/>
    <property type="match status" value="1"/>
</dbReference>
<evidence type="ECO:0000256" key="3">
    <source>
        <dbReference type="ARBA" id="ARBA00022448"/>
    </source>
</evidence>
<evidence type="ECO:0000256" key="5">
    <source>
        <dbReference type="ARBA" id="ARBA00022597"/>
    </source>
</evidence>
<evidence type="ECO:0000256" key="13">
    <source>
        <dbReference type="ARBA" id="ARBA00023237"/>
    </source>
</evidence>
<dbReference type="GO" id="GO:0015288">
    <property type="term" value="F:porin activity"/>
    <property type="evidence" value="ECO:0007669"/>
    <property type="project" value="UniProtKB-KW"/>
</dbReference>
<dbReference type="PANTHER" id="PTHR33619">
    <property type="entry name" value="POLYSACCHARIDE EXPORT PROTEIN GFCE-RELATED"/>
    <property type="match status" value="1"/>
</dbReference>
<keyword evidence="13" id="KW-0998">Cell outer membrane</keyword>